<dbReference type="NCBIfam" id="TIGR00229">
    <property type="entry name" value="sensory_box"/>
    <property type="match status" value="1"/>
</dbReference>
<reference evidence="3 4" key="1">
    <citation type="submission" date="2024-09" db="EMBL/GenBank/DDBJ databases">
        <authorList>
            <person name="Sun Q."/>
            <person name="Mori K."/>
        </authorList>
    </citation>
    <scope>NUCLEOTIDE SEQUENCE [LARGE SCALE GENOMIC DNA]</scope>
    <source>
        <strain evidence="3 4">JCM 3331</strain>
    </source>
</reference>
<gene>
    <name evidence="3" type="ORF">ACFFTL_42800</name>
</gene>
<dbReference type="SUPFAM" id="SSF55785">
    <property type="entry name" value="PYP-like sensor domain (PAS domain)"/>
    <property type="match status" value="1"/>
</dbReference>
<dbReference type="RefSeq" id="WP_345511327.1">
    <property type="nucleotide sequence ID" value="NZ_BAAAXD010000011.1"/>
</dbReference>
<dbReference type="InterPro" id="IPR016032">
    <property type="entry name" value="Sig_transdc_resp-reg_C-effctor"/>
</dbReference>
<evidence type="ECO:0000313" key="3">
    <source>
        <dbReference type="EMBL" id="MFB9578814.1"/>
    </source>
</evidence>
<dbReference type="Gene3D" id="3.30.450.20">
    <property type="entry name" value="PAS domain"/>
    <property type="match status" value="1"/>
</dbReference>
<evidence type="ECO:0000259" key="2">
    <source>
        <dbReference type="PROSITE" id="PS50112"/>
    </source>
</evidence>
<sequence length="256" mass="27700">MQNDLLGPVEELRDIDPSLLNAEIPGEQYRDVFLSLFERSGIGLAVLDSTLRVRSVNSALSAQCGMRPEEMRGRDFAEFLHPGVRQDVLRQLGRLVQGSKACLDALSVDTCFDRTAVSGELTAFPVEDDSGRVKAIMVQFTPGETAGDHHARVGPQGKLTPLSAKVLEGVAAGDPTVRLAAKLFLSRQGIEYHVGALLRQFDVPNRTALAAKAYSMGMFSMGCWPPRLRPGSIRSDPQGADRAGGGTRTEPGARRR</sequence>
<dbReference type="Proteomes" id="UP001589710">
    <property type="component" value="Unassembled WGS sequence"/>
</dbReference>
<dbReference type="Pfam" id="PF08448">
    <property type="entry name" value="PAS_4"/>
    <property type="match status" value="1"/>
</dbReference>
<name>A0ABV5RPM9_9ACTN</name>
<comment type="caution">
    <text evidence="3">The sequence shown here is derived from an EMBL/GenBank/DDBJ whole genome shotgun (WGS) entry which is preliminary data.</text>
</comment>
<proteinExistence type="predicted"/>
<dbReference type="SUPFAM" id="SSF46894">
    <property type="entry name" value="C-terminal effector domain of the bipartite response regulators"/>
    <property type="match status" value="1"/>
</dbReference>
<dbReference type="InterPro" id="IPR000792">
    <property type="entry name" value="Tscrpt_reg_LuxR_C"/>
</dbReference>
<dbReference type="Pfam" id="PF00196">
    <property type="entry name" value="GerE"/>
    <property type="match status" value="1"/>
</dbReference>
<dbReference type="InterPro" id="IPR000014">
    <property type="entry name" value="PAS"/>
</dbReference>
<keyword evidence="4" id="KW-1185">Reference proteome</keyword>
<accession>A0ABV5RPM9</accession>
<feature type="region of interest" description="Disordered" evidence="1">
    <location>
        <begin position="229"/>
        <end position="256"/>
    </location>
</feature>
<dbReference type="EMBL" id="JBHMCG010000193">
    <property type="protein sequence ID" value="MFB9578814.1"/>
    <property type="molecule type" value="Genomic_DNA"/>
</dbReference>
<organism evidence="3 4">
    <name type="scientific">Streptomyces yanii</name>
    <dbReference type="NCBI Taxonomy" id="78510"/>
    <lineage>
        <taxon>Bacteria</taxon>
        <taxon>Bacillati</taxon>
        <taxon>Actinomycetota</taxon>
        <taxon>Actinomycetes</taxon>
        <taxon>Kitasatosporales</taxon>
        <taxon>Streptomycetaceae</taxon>
        <taxon>Streptomyces</taxon>
    </lineage>
</organism>
<dbReference type="Gene3D" id="1.10.10.10">
    <property type="entry name" value="Winged helix-like DNA-binding domain superfamily/Winged helix DNA-binding domain"/>
    <property type="match status" value="1"/>
</dbReference>
<dbReference type="CDD" id="cd00130">
    <property type="entry name" value="PAS"/>
    <property type="match status" value="1"/>
</dbReference>
<dbReference type="SMART" id="SM00421">
    <property type="entry name" value="HTH_LUXR"/>
    <property type="match status" value="1"/>
</dbReference>
<evidence type="ECO:0000313" key="4">
    <source>
        <dbReference type="Proteomes" id="UP001589710"/>
    </source>
</evidence>
<dbReference type="InterPro" id="IPR036388">
    <property type="entry name" value="WH-like_DNA-bd_sf"/>
</dbReference>
<dbReference type="SMART" id="SM00091">
    <property type="entry name" value="PAS"/>
    <property type="match status" value="1"/>
</dbReference>
<evidence type="ECO:0000256" key="1">
    <source>
        <dbReference type="SAM" id="MobiDB-lite"/>
    </source>
</evidence>
<dbReference type="InterPro" id="IPR013656">
    <property type="entry name" value="PAS_4"/>
</dbReference>
<feature type="domain" description="PAS" evidence="2">
    <location>
        <begin position="29"/>
        <end position="99"/>
    </location>
</feature>
<dbReference type="PROSITE" id="PS50112">
    <property type="entry name" value="PAS"/>
    <property type="match status" value="1"/>
</dbReference>
<dbReference type="InterPro" id="IPR035965">
    <property type="entry name" value="PAS-like_dom_sf"/>
</dbReference>
<protein>
    <submittedName>
        <fullName evidence="3">PAS domain-containing protein</fullName>
    </submittedName>
</protein>